<dbReference type="Gene3D" id="1.20.1250.20">
    <property type="entry name" value="MFS general substrate transporter like domains"/>
    <property type="match status" value="2"/>
</dbReference>
<reference evidence="6 7" key="1">
    <citation type="submission" date="2019-08" db="EMBL/GenBank/DDBJ databases">
        <authorList>
            <person name="Peeters C."/>
        </authorList>
    </citation>
    <scope>NUCLEOTIDE SEQUENCE [LARGE SCALE GENOMIC DNA]</scope>
    <source>
        <strain evidence="6 7">LMG 30175</strain>
    </source>
</reference>
<protein>
    <submittedName>
        <fullName evidence="6">MFS transporter</fullName>
    </submittedName>
</protein>
<name>A0A5E4V0V8_9BURK</name>
<feature type="transmembrane region" description="Helical" evidence="4">
    <location>
        <begin position="407"/>
        <end position="424"/>
    </location>
</feature>
<dbReference type="OrthoDB" id="9810614at2"/>
<dbReference type="AlphaFoldDB" id="A0A5E4V0V8"/>
<dbReference type="Proteomes" id="UP000414233">
    <property type="component" value="Unassembled WGS sequence"/>
</dbReference>
<evidence type="ECO:0000313" key="7">
    <source>
        <dbReference type="Proteomes" id="UP000414233"/>
    </source>
</evidence>
<dbReference type="GO" id="GO:0022857">
    <property type="term" value="F:transmembrane transporter activity"/>
    <property type="evidence" value="ECO:0007669"/>
    <property type="project" value="InterPro"/>
</dbReference>
<dbReference type="InterPro" id="IPR036259">
    <property type="entry name" value="MFS_trans_sf"/>
</dbReference>
<feature type="transmembrane region" description="Helical" evidence="4">
    <location>
        <begin position="53"/>
        <end position="74"/>
    </location>
</feature>
<feature type="transmembrane region" description="Helical" evidence="4">
    <location>
        <begin position="375"/>
        <end position="401"/>
    </location>
</feature>
<accession>A0A5E4V0V8</accession>
<evidence type="ECO:0000256" key="3">
    <source>
        <dbReference type="ARBA" id="ARBA00023136"/>
    </source>
</evidence>
<feature type="domain" description="Major facilitator superfamily (MFS) profile" evidence="5">
    <location>
        <begin position="47"/>
        <end position="428"/>
    </location>
</feature>
<proteinExistence type="predicted"/>
<gene>
    <name evidence="6" type="ORF">PTE30175_02249</name>
</gene>
<feature type="transmembrane region" description="Helical" evidence="4">
    <location>
        <begin position="118"/>
        <end position="135"/>
    </location>
</feature>
<keyword evidence="2 4" id="KW-1133">Transmembrane helix</keyword>
<dbReference type="SUPFAM" id="SSF103473">
    <property type="entry name" value="MFS general substrate transporter"/>
    <property type="match status" value="1"/>
</dbReference>
<dbReference type="InterPro" id="IPR020846">
    <property type="entry name" value="MFS_dom"/>
</dbReference>
<evidence type="ECO:0000256" key="4">
    <source>
        <dbReference type="SAM" id="Phobius"/>
    </source>
</evidence>
<dbReference type="Pfam" id="PF07690">
    <property type="entry name" value="MFS_1"/>
    <property type="match status" value="1"/>
</dbReference>
<dbReference type="InterPro" id="IPR047200">
    <property type="entry name" value="MFS_YcaD-like"/>
</dbReference>
<sequence>MMPRDLPNHAAAENIEVDRPGPLSEASLLGAAHSSPAAPDAIVSASASVYPGLIGLLAAYGVLIVGNGLFTTAVPFQIMRFDASTMLVGAVQSSYYGGFILGAFFTRTLIERIGQHRAFVAFAAMATLLVMGFSMSESPFTLCLFRLGTGFALMGIYTTVESWLNGSVPNSIRGSVFGSYQAINFLAVGAGQFLLNIGAPGSQTQILLVVALFTAAVLPITMMQGWPSRVPDNRLAPTDAHTWMDSVRDMMDKAPIAVPGCILSGLLYSTFYSLMPVYLARIGFSIAQLSLITGGSLLCALLTQWPVGRLSDRMHRCRLSARLAACSACVTLPLVVIDAPWLASALTFVFVAMTFTQYGLIASHVNDRTSAEHRVAISATLIILFSIGGLIGPALVSGLIAAFGLKALHAFNVVASMLLACFAWRESRRFA</sequence>
<dbReference type="GO" id="GO:0005886">
    <property type="term" value="C:plasma membrane"/>
    <property type="evidence" value="ECO:0007669"/>
    <property type="project" value="TreeGrafter"/>
</dbReference>
<keyword evidence="7" id="KW-1185">Reference proteome</keyword>
<dbReference type="EMBL" id="CABPRZ010000008">
    <property type="protein sequence ID" value="VVE04755.1"/>
    <property type="molecule type" value="Genomic_DNA"/>
</dbReference>
<organism evidence="6 7">
    <name type="scientific">Pandoraea terrae</name>
    <dbReference type="NCBI Taxonomy" id="1537710"/>
    <lineage>
        <taxon>Bacteria</taxon>
        <taxon>Pseudomonadati</taxon>
        <taxon>Pseudomonadota</taxon>
        <taxon>Betaproteobacteria</taxon>
        <taxon>Burkholderiales</taxon>
        <taxon>Burkholderiaceae</taxon>
        <taxon>Pandoraea</taxon>
    </lineage>
</organism>
<dbReference type="PANTHER" id="PTHR23521:SF3">
    <property type="entry name" value="MFS TRANSPORTER"/>
    <property type="match status" value="1"/>
</dbReference>
<dbReference type="RefSeq" id="WP_150697141.1">
    <property type="nucleotide sequence ID" value="NZ_CABPRZ010000008.1"/>
</dbReference>
<dbReference type="CDD" id="cd17477">
    <property type="entry name" value="MFS_YcaD_like"/>
    <property type="match status" value="1"/>
</dbReference>
<dbReference type="InterPro" id="IPR011701">
    <property type="entry name" value="MFS"/>
</dbReference>
<feature type="transmembrane region" description="Helical" evidence="4">
    <location>
        <begin position="176"/>
        <end position="194"/>
    </location>
</feature>
<dbReference type="PANTHER" id="PTHR23521">
    <property type="entry name" value="TRANSPORTER MFS SUPERFAMILY"/>
    <property type="match status" value="1"/>
</dbReference>
<evidence type="ECO:0000256" key="2">
    <source>
        <dbReference type="ARBA" id="ARBA00022989"/>
    </source>
</evidence>
<feature type="transmembrane region" description="Helical" evidence="4">
    <location>
        <begin position="286"/>
        <end position="307"/>
    </location>
</feature>
<feature type="transmembrane region" description="Helical" evidence="4">
    <location>
        <begin position="86"/>
        <end position="106"/>
    </location>
</feature>
<evidence type="ECO:0000256" key="1">
    <source>
        <dbReference type="ARBA" id="ARBA00022692"/>
    </source>
</evidence>
<feature type="transmembrane region" description="Helical" evidence="4">
    <location>
        <begin position="206"/>
        <end position="226"/>
    </location>
</feature>
<evidence type="ECO:0000313" key="6">
    <source>
        <dbReference type="EMBL" id="VVE04755.1"/>
    </source>
</evidence>
<feature type="transmembrane region" description="Helical" evidence="4">
    <location>
        <begin position="254"/>
        <end position="274"/>
    </location>
</feature>
<feature type="transmembrane region" description="Helical" evidence="4">
    <location>
        <begin position="343"/>
        <end position="363"/>
    </location>
</feature>
<evidence type="ECO:0000259" key="5">
    <source>
        <dbReference type="PROSITE" id="PS50850"/>
    </source>
</evidence>
<keyword evidence="3 4" id="KW-0472">Membrane</keyword>
<keyword evidence="1 4" id="KW-0812">Transmembrane</keyword>
<dbReference type="PROSITE" id="PS50850">
    <property type="entry name" value="MFS"/>
    <property type="match status" value="1"/>
</dbReference>